<dbReference type="Proteomes" id="UP000603715">
    <property type="component" value="Unassembled WGS sequence"/>
</dbReference>
<organism evidence="2 4">
    <name type="scientific">Chryseobacterium muglaense</name>
    <dbReference type="NCBI Taxonomy" id="2893752"/>
    <lineage>
        <taxon>Bacteria</taxon>
        <taxon>Pseudomonadati</taxon>
        <taxon>Bacteroidota</taxon>
        <taxon>Flavobacteriia</taxon>
        <taxon>Flavobacteriales</taxon>
        <taxon>Weeksellaceae</taxon>
        <taxon>Chryseobacterium group</taxon>
        <taxon>Chryseobacterium</taxon>
    </lineage>
</organism>
<accession>A0A9Q3YSX0</accession>
<reference evidence="3" key="2">
    <citation type="submission" date="2023-07" db="EMBL/GenBank/DDBJ databases">
        <title>Description of novel Chryseobacterium sp. strain C-2.</title>
        <authorList>
            <person name="Saticioglu I.B."/>
        </authorList>
    </citation>
    <scope>NUCLEOTIDE SEQUENCE [LARGE SCALE GENOMIC DNA]</scope>
    <source>
        <strain evidence="3">C-2</strain>
    </source>
</reference>
<dbReference type="RefSeq" id="WP_191181648.1">
    <property type="nucleotide sequence ID" value="NZ_JACXXP010000066.1"/>
</dbReference>
<sequence length="434" mass="51562">MKNKILIILLILFINCKNKGQNYNYELEDSDESYVMDSWSNEQKEDYYNRVGNLVKDFLSQENYNIPNEKEFNKSLSDKLGIKPNSNKTYQIIPHHIFEKDSLDGYAPQLIIFPNHQIVSFKSELPLLNKSSLKYYNSSDFKDLDRSKEFNAVINKLLFSPNDKEIDIWLKDEQLNKLFTYLVCSFHFEDKKIFQHVIKKLSEESDTKKNNLEYLQLLFKRDRKVINNHFLKEIASQDIENKMYVHFKNVINSEIFNVNEQKGFLKEIDEIYKQSKTTSKDADIKSYLKKNYQIIDEINADIDGDLDDDRIYIASSSDEITNAQVLILKNNNNSFSLWARNDSSPFLGQKEYKKTVTKGKYFTIEYNRDIEDKYNEYNYLTFKFQDNGFLLHQYSKEIYDVNQDKNLPVKIWTNKNFGNVTFEKISYDFIENLD</sequence>
<name>A0A9Q3YSX0_9FLAO</name>
<reference evidence="1" key="3">
    <citation type="submission" date="2024-05" db="EMBL/GenBank/DDBJ databases">
        <title>Description of novel Chryseobacterium sp. strain C-2.</title>
        <authorList>
            <person name="Saticioglu I.B."/>
        </authorList>
    </citation>
    <scope>NUCLEOTIDE SEQUENCE</scope>
    <source>
        <strain evidence="1">C-2</strain>
    </source>
</reference>
<proteinExistence type="predicted"/>
<dbReference type="EMBL" id="JAJJML010000001">
    <property type="protein sequence ID" value="MCC9036516.1"/>
    <property type="molecule type" value="Genomic_DNA"/>
</dbReference>
<keyword evidence="3" id="KW-1185">Reference proteome</keyword>
<comment type="caution">
    <text evidence="2">The sequence shown here is derived from an EMBL/GenBank/DDBJ whole genome shotgun (WGS) entry which is preliminary data.</text>
</comment>
<protein>
    <submittedName>
        <fullName evidence="2">Uncharacterized protein</fullName>
    </submittedName>
</protein>
<evidence type="ECO:0000313" key="4">
    <source>
        <dbReference type="Proteomes" id="UP001107960"/>
    </source>
</evidence>
<dbReference type="EMBL" id="JACXXP010000066">
    <property type="protein sequence ID" value="MBD3907305.1"/>
    <property type="molecule type" value="Genomic_DNA"/>
</dbReference>
<evidence type="ECO:0000313" key="1">
    <source>
        <dbReference type="EMBL" id="MBD3907305.1"/>
    </source>
</evidence>
<gene>
    <name evidence="1" type="ORF">IEW27_22290</name>
    <name evidence="2" type="ORF">LNP80_20085</name>
</gene>
<evidence type="ECO:0000313" key="3">
    <source>
        <dbReference type="Proteomes" id="UP000603715"/>
    </source>
</evidence>
<dbReference type="Proteomes" id="UP001107960">
    <property type="component" value="Unassembled WGS sequence"/>
</dbReference>
<evidence type="ECO:0000313" key="2">
    <source>
        <dbReference type="EMBL" id="MCC9036516.1"/>
    </source>
</evidence>
<dbReference type="AlphaFoldDB" id="A0A9Q3YSX0"/>
<reference evidence="2" key="1">
    <citation type="submission" date="2021-11" db="EMBL/GenBank/DDBJ databases">
        <title>Description of novel Chryseobacterium species.</title>
        <authorList>
            <person name="Saticioglu I.B."/>
            <person name="Ay H."/>
            <person name="Altun S."/>
            <person name="Duman M."/>
        </authorList>
    </citation>
    <scope>NUCLEOTIDE SEQUENCE</scope>
    <source>
        <strain evidence="2">C-39</strain>
    </source>
</reference>